<feature type="region of interest" description="Disordered" evidence="1">
    <location>
        <begin position="1"/>
        <end position="28"/>
    </location>
</feature>
<reference evidence="3" key="1">
    <citation type="journal article" date="2019" name="Int. J. Syst. Evol. Microbiol.">
        <title>The Global Catalogue of Microorganisms (GCM) 10K type strain sequencing project: providing services to taxonomists for standard genome sequencing and annotation.</title>
        <authorList>
            <consortium name="The Broad Institute Genomics Platform"/>
            <consortium name="The Broad Institute Genome Sequencing Center for Infectious Disease"/>
            <person name="Wu L."/>
            <person name="Ma J."/>
        </authorList>
    </citation>
    <scope>NUCLEOTIDE SEQUENCE [LARGE SCALE GENOMIC DNA]</scope>
    <source>
        <strain evidence="3">CGMCC 4.7248</strain>
    </source>
</reference>
<evidence type="ECO:0000256" key="1">
    <source>
        <dbReference type="SAM" id="MobiDB-lite"/>
    </source>
</evidence>
<keyword evidence="3" id="KW-1185">Reference proteome</keyword>
<proteinExistence type="predicted"/>
<dbReference type="Proteomes" id="UP001596154">
    <property type="component" value="Unassembled WGS sequence"/>
</dbReference>
<name>A0ABW0UNW1_9ACTN</name>
<gene>
    <name evidence="2" type="ORF">ACFPZJ_07455</name>
</gene>
<dbReference type="EMBL" id="JBHSNY010000002">
    <property type="protein sequence ID" value="MFC5633631.1"/>
    <property type="molecule type" value="Genomic_DNA"/>
</dbReference>
<comment type="caution">
    <text evidence="2">The sequence shown here is derived from an EMBL/GenBank/DDBJ whole genome shotgun (WGS) entry which is preliminary data.</text>
</comment>
<accession>A0ABW0UNW1</accession>
<evidence type="ECO:0000313" key="2">
    <source>
        <dbReference type="EMBL" id="MFC5633631.1"/>
    </source>
</evidence>
<feature type="compositionally biased region" description="Acidic residues" evidence="1">
    <location>
        <begin position="10"/>
        <end position="19"/>
    </location>
</feature>
<sequence>MSVEQLALDCEPDWTDDYEPSDRTPTRTDMRRAELADLRDQGARITQLRTAHTIPTGSYL</sequence>
<dbReference type="RefSeq" id="WP_381018825.1">
    <property type="nucleotide sequence ID" value="NZ_JBHSNY010000002.1"/>
</dbReference>
<organism evidence="2 3">
    <name type="scientific">Streptomyces bullii</name>
    <dbReference type="NCBI Taxonomy" id="349910"/>
    <lineage>
        <taxon>Bacteria</taxon>
        <taxon>Bacillati</taxon>
        <taxon>Actinomycetota</taxon>
        <taxon>Actinomycetes</taxon>
        <taxon>Kitasatosporales</taxon>
        <taxon>Streptomycetaceae</taxon>
        <taxon>Streptomyces</taxon>
    </lineage>
</organism>
<evidence type="ECO:0000313" key="3">
    <source>
        <dbReference type="Proteomes" id="UP001596154"/>
    </source>
</evidence>
<protein>
    <submittedName>
        <fullName evidence="2">Uncharacterized protein</fullName>
    </submittedName>
</protein>